<evidence type="ECO:0000256" key="1">
    <source>
        <dbReference type="SAM" id="Phobius"/>
    </source>
</evidence>
<protein>
    <submittedName>
        <fullName evidence="2">Uncharacterized protein</fullName>
    </submittedName>
</protein>
<dbReference type="AlphaFoldDB" id="A0A7L9U1Y7"/>
<keyword evidence="1" id="KW-0472">Membrane</keyword>
<evidence type="ECO:0000313" key="2">
    <source>
        <dbReference type="EMBL" id="QOL48282.1"/>
    </source>
</evidence>
<evidence type="ECO:0000313" key="3">
    <source>
        <dbReference type="Proteomes" id="UP000593875"/>
    </source>
</evidence>
<dbReference type="EMBL" id="CP062941">
    <property type="protein sequence ID" value="QOL48282.1"/>
    <property type="molecule type" value="Genomic_DNA"/>
</dbReference>
<dbReference type="Proteomes" id="UP000593875">
    <property type="component" value="Chromosome"/>
</dbReference>
<reference evidence="2 3" key="1">
    <citation type="submission" date="2020-10" db="EMBL/GenBank/DDBJ databases">
        <title>Genome sequencing of Massilia sp. LPB0304.</title>
        <authorList>
            <person name="Kim J."/>
        </authorList>
    </citation>
    <scope>NUCLEOTIDE SEQUENCE [LARGE SCALE GENOMIC DNA]</scope>
    <source>
        <strain evidence="2 3">LPB0304</strain>
    </source>
</reference>
<keyword evidence="1" id="KW-1133">Transmembrane helix</keyword>
<feature type="transmembrane region" description="Helical" evidence="1">
    <location>
        <begin position="12"/>
        <end position="33"/>
    </location>
</feature>
<organism evidence="2 3">
    <name type="scientific">Massilia litorea</name>
    <dbReference type="NCBI Taxonomy" id="2769491"/>
    <lineage>
        <taxon>Bacteria</taxon>
        <taxon>Pseudomonadati</taxon>
        <taxon>Pseudomonadota</taxon>
        <taxon>Betaproteobacteria</taxon>
        <taxon>Burkholderiales</taxon>
        <taxon>Oxalobacteraceae</taxon>
        <taxon>Telluria group</taxon>
        <taxon>Massilia</taxon>
    </lineage>
</organism>
<feature type="transmembrane region" description="Helical" evidence="1">
    <location>
        <begin position="111"/>
        <end position="130"/>
    </location>
</feature>
<sequence>MQTSIHVADALSARRALGALIFGFFGSVLLEVWNERAHAGLPLALTIGALGLVLFMFAGMRYRRHAPALAGEPDSAEKRRADRVFNLVNLGQWLLILVLGNVMANLGLGDWVVPMAIAVIGLHFVPLAHVYRNPPHYLTACAMVALALSYPFLAPGGARDPVGFLGTGLILWMSALGALRPAPGTAPVASTPAA</sequence>
<gene>
    <name evidence="2" type="ORF">LPB04_14955</name>
</gene>
<keyword evidence="1" id="KW-0812">Transmembrane</keyword>
<proteinExistence type="predicted"/>
<dbReference type="KEGG" id="mlir:LPB04_14955"/>
<feature type="transmembrane region" description="Helical" evidence="1">
    <location>
        <begin position="137"/>
        <end position="156"/>
    </location>
</feature>
<accession>A0A7L9U1Y7</accession>
<dbReference type="RefSeq" id="WP_193685328.1">
    <property type="nucleotide sequence ID" value="NZ_CP062941.1"/>
</dbReference>
<feature type="transmembrane region" description="Helical" evidence="1">
    <location>
        <begin position="84"/>
        <end position="105"/>
    </location>
</feature>
<feature type="transmembrane region" description="Helical" evidence="1">
    <location>
        <begin position="39"/>
        <end position="58"/>
    </location>
</feature>
<name>A0A7L9U1Y7_9BURK</name>
<keyword evidence="3" id="KW-1185">Reference proteome</keyword>